<evidence type="ECO:0000313" key="4">
    <source>
        <dbReference type="Proteomes" id="UP000542813"/>
    </source>
</evidence>
<evidence type="ECO:0000259" key="2">
    <source>
        <dbReference type="Pfam" id="PF13088"/>
    </source>
</evidence>
<dbReference type="EMBL" id="JACHMM010000001">
    <property type="protein sequence ID" value="MBB5788932.1"/>
    <property type="molecule type" value="Genomic_DNA"/>
</dbReference>
<sequence length="753" mass="80452">MPTRFSGLVGGLVGFGAAVVLLSTTLGGPAPLDDAAVDPVAETPDGAINPLPAGDGPAADASVTGVGPEWNVLNWGPGPRAAVPASFGYDTVVDGRTEQKIFVSTQANDDVAAADSIVNMSTSEDSGVSFLTTERNYPTTALNMTRLPDGSLFAVDFIPEWGDSTRTWVNLLSWRSTDGGQTWERIKGRFTPPDGEQFAGTDRGLRVHRVPRVLADGAIVVPVYTVYRSMPRRISAFLQSTDGGLTWTQRSFVPSSIGTNEVGWGYTQDGRLISVMRTEGETPARLRVSWSSDDGHTWTPSQPLLDPDGAQVVGIYPDVVLQPNGIMLMSTGRPDNRVYVDYDGTGETWDEVRNVFTLYPSDTGNGRYDGSSGNQSMTNVGASRTMFFGDKCHVWGCKAYNEQYGVVAVLMNAVTDGVGKIDVASQLAAGVATVSGDFAAADPRFPEQRPEGAFDGSSRPHSAAVLSGTATSTMTLKLDRPYLIDRIGLMLGDGQPLDANVQLSLDGRRWGKPVVRTVDSRDHAMRYTDFAAERAQYVRVTVPAGTTPITELEVYSSDVQTFENDPIYGIPRGFVDAKNTTVNDQELEGWNSSSSLRLFDKFLDDNATATKPTEPVEHQRATFAWSTNDFRGPFTFAVEGVAGGADGDAVTPWRFRLVPGANATTPPSLEVSDGSAWTPVGRLNAVVPINTWVPVTVDTTTSSATVTIGTQEFSTSVTAASADRLAGLTFTTGDPIAYGMSFFIDDLSIGAAS</sequence>
<organism evidence="3 4">
    <name type="scientific">Jiangella mangrovi</name>
    <dbReference type="NCBI Taxonomy" id="1524084"/>
    <lineage>
        <taxon>Bacteria</taxon>
        <taxon>Bacillati</taxon>
        <taxon>Actinomycetota</taxon>
        <taxon>Actinomycetes</taxon>
        <taxon>Jiangellales</taxon>
        <taxon>Jiangellaceae</taxon>
        <taxon>Jiangella</taxon>
    </lineage>
</organism>
<dbReference type="RefSeq" id="WP_184823939.1">
    <property type="nucleotide sequence ID" value="NZ_JACHMM010000001.1"/>
</dbReference>
<feature type="compositionally biased region" description="Low complexity" evidence="1">
    <location>
        <begin position="52"/>
        <end position="61"/>
    </location>
</feature>
<feature type="region of interest" description="Disordered" evidence="1">
    <location>
        <begin position="41"/>
        <end position="62"/>
    </location>
</feature>
<evidence type="ECO:0000256" key="1">
    <source>
        <dbReference type="SAM" id="MobiDB-lite"/>
    </source>
</evidence>
<dbReference type="InterPro" id="IPR036278">
    <property type="entry name" value="Sialidase_sf"/>
</dbReference>
<feature type="domain" description="Sialidase" evidence="2">
    <location>
        <begin position="163"/>
        <end position="352"/>
    </location>
</feature>
<comment type="caution">
    <text evidence="3">The sequence shown here is derived from an EMBL/GenBank/DDBJ whole genome shotgun (WGS) entry which is preliminary data.</text>
</comment>
<dbReference type="Pfam" id="PF13088">
    <property type="entry name" value="BNR_2"/>
    <property type="match status" value="1"/>
</dbReference>
<dbReference type="Gene3D" id="2.120.10.10">
    <property type="match status" value="1"/>
</dbReference>
<gene>
    <name evidence="3" type="ORF">HD601_003507</name>
</gene>
<dbReference type="SUPFAM" id="SSF50939">
    <property type="entry name" value="Sialidases"/>
    <property type="match status" value="1"/>
</dbReference>
<name>A0A7W9GS49_9ACTN</name>
<proteinExistence type="predicted"/>
<accession>A0A7W9GS49</accession>
<reference evidence="3 4" key="1">
    <citation type="submission" date="2020-08" db="EMBL/GenBank/DDBJ databases">
        <title>Sequencing the genomes of 1000 actinobacteria strains.</title>
        <authorList>
            <person name="Klenk H.-P."/>
        </authorList>
    </citation>
    <scope>NUCLEOTIDE SEQUENCE [LARGE SCALE GENOMIC DNA]</scope>
    <source>
        <strain evidence="3 4">DSM 102122</strain>
    </source>
</reference>
<dbReference type="Gene3D" id="2.60.120.260">
    <property type="entry name" value="Galactose-binding domain-like"/>
    <property type="match status" value="1"/>
</dbReference>
<dbReference type="SUPFAM" id="SSF49785">
    <property type="entry name" value="Galactose-binding domain-like"/>
    <property type="match status" value="1"/>
</dbReference>
<evidence type="ECO:0000313" key="3">
    <source>
        <dbReference type="EMBL" id="MBB5788932.1"/>
    </source>
</evidence>
<dbReference type="InterPro" id="IPR008979">
    <property type="entry name" value="Galactose-bd-like_sf"/>
</dbReference>
<keyword evidence="4" id="KW-1185">Reference proteome</keyword>
<protein>
    <recommendedName>
        <fullName evidence="2">Sialidase domain-containing protein</fullName>
    </recommendedName>
</protein>
<dbReference type="CDD" id="cd15482">
    <property type="entry name" value="Sialidase_non-viral"/>
    <property type="match status" value="1"/>
</dbReference>
<dbReference type="InterPro" id="IPR011040">
    <property type="entry name" value="Sialidase"/>
</dbReference>
<dbReference type="AlphaFoldDB" id="A0A7W9GS49"/>
<dbReference type="Proteomes" id="UP000542813">
    <property type="component" value="Unassembled WGS sequence"/>
</dbReference>